<organism evidence="2 3">
    <name type="scientific">Methylomarinum roseum</name>
    <dbReference type="NCBI Taxonomy" id="3067653"/>
    <lineage>
        <taxon>Bacteria</taxon>
        <taxon>Pseudomonadati</taxon>
        <taxon>Pseudomonadota</taxon>
        <taxon>Gammaproteobacteria</taxon>
        <taxon>Methylococcales</taxon>
        <taxon>Methylococcaceae</taxon>
        <taxon>Methylomarinum</taxon>
    </lineage>
</organism>
<dbReference type="InterPro" id="IPR039556">
    <property type="entry name" value="ICL/PEPM"/>
</dbReference>
<dbReference type="EMBL" id="CP157743">
    <property type="protein sequence ID" value="XBS22234.1"/>
    <property type="molecule type" value="Genomic_DNA"/>
</dbReference>
<dbReference type="RefSeq" id="WP_305908790.1">
    <property type="nucleotide sequence ID" value="NZ_CP157743.1"/>
</dbReference>
<evidence type="ECO:0000313" key="3">
    <source>
        <dbReference type="Proteomes" id="UP001225378"/>
    </source>
</evidence>
<proteinExistence type="predicted"/>
<dbReference type="Proteomes" id="UP001225378">
    <property type="component" value="Chromosome"/>
</dbReference>
<dbReference type="PANTHER" id="PTHR42905:SF2">
    <property type="entry name" value="PHOSPHOENOLPYRUVATE CARBOXYLASE FAMILY PROTEIN"/>
    <property type="match status" value="1"/>
</dbReference>
<dbReference type="GO" id="GO:0016829">
    <property type="term" value="F:lyase activity"/>
    <property type="evidence" value="ECO:0007669"/>
    <property type="project" value="UniProtKB-KW"/>
</dbReference>
<sequence length="291" mass="32176">MPKQLTTPAEKLRELLNRPGLLVMPGCHDAISAKLCQQAGFETAFMSGFAVSASRLGQPDTGLISYAELLDQGRNICSAVSIPIWGDGDTGFGNAINIKRTVQGYVQAGFACIMLEDQVAPKRCGHTRGKAVVGRDEAAMRIQAAVDARNEGADILIMARTDARATDDLEEAIQRAQLFHEIGADINFVEAPESVEEMREYCKRVPGHKVANLIEHGKTPLLSHQHLEAMGYKIAVYPLTLLNVSIQAMKQSLHDLKNGEQTQTMDFQELTRAVGFEDYYQQEQRYRLPDE</sequence>
<keyword evidence="2" id="KW-0456">Lyase</keyword>
<keyword evidence="3" id="KW-1185">Reference proteome</keyword>
<dbReference type="KEGG" id="mech:Q9L42_008930"/>
<reference evidence="2 3" key="1">
    <citation type="journal article" date="2024" name="Microbiology">
        <title>Methylomarinum rosea sp. nov., a novel halophilic methanotrophic bacterium from the hypersaline Lake Elton.</title>
        <authorList>
            <person name="Suleimanov R.Z."/>
            <person name="Oshkin I.Y."/>
            <person name="Danilova O.V."/>
            <person name="Suzina N.E."/>
            <person name="Dedysh S.N."/>
        </authorList>
    </citation>
    <scope>NUCLEOTIDE SEQUENCE [LARGE SCALE GENOMIC DNA]</scope>
    <source>
        <strain evidence="2 3">Ch1-1</strain>
    </source>
</reference>
<protein>
    <submittedName>
        <fullName evidence="2">Isocitrate lyase/PEP mutase family protein</fullName>
    </submittedName>
</protein>
<keyword evidence="1" id="KW-0479">Metal-binding</keyword>
<dbReference type="Gene3D" id="3.20.20.60">
    <property type="entry name" value="Phosphoenolpyruvate-binding domains"/>
    <property type="match status" value="1"/>
</dbReference>
<dbReference type="AlphaFoldDB" id="A0AAU7NZ11"/>
<accession>A0AAU7NZ11</accession>
<dbReference type="GO" id="GO:0046872">
    <property type="term" value="F:metal ion binding"/>
    <property type="evidence" value="ECO:0007669"/>
    <property type="project" value="UniProtKB-KW"/>
</dbReference>
<dbReference type="CDD" id="cd00377">
    <property type="entry name" value="ICL_PEPM"/>
    <property type="match status" value="1"/>
</dbReference>
<evidence type="ECO:0000313" key="2">
    <source>
        <dbReference type="EMBL" id="XBS22234.1"/>
    </source>
</evidence>
<gene>
    <name evidence="2" type="ORF">Q9L42_008930</name>
</gene>
<name>A0AAU7NZ11_9GAMM</name>
<evidence type="ECO:0000256" key="1">
    <source>
        <dbReference type="ARBA" id="ARBA00022723"/>
    </source>
</evidence>
<dbReference type="Pfam" id="PF13714">
    <property type="entry name" value="PEP_mutase"/>
    <property type="match status" value="1"/>
</dbReference>
<dbReference type="InterPro" id="IPR040442">
    <property type="entry name" value="Pyrv_kinase-like_dom_sf"/>
</dbReference>
<dbReference type="PANTHER" id="PTHR42905">
    <property type="entry name" value="PHOSPHOENOLPYRUVATE CARBOXYLASE"/>
    <property type="match status" value="1"/>
</dbReference>
<dbReference type="InterPro" id="IPR015813">
    <property type="entry name" value="Pyrv/PenolPyrv_kinase-like_dom"/>
</dbReference>
<dbReference type="SUPFAM" id="SSF51621">
    <property type="entry name" value="Phosphoenolpyruvate/pyruvate domain"/>
    <property type="match status" value="1"/>
</dbReference>